<gene>
    <name evidence="2" type="ORF">BAMA_00280</name>
</gene>
<accession>A0A073K417</accession>
<dbReference type="Proteomes" id="UP000027822">
    <property type="component" value="Unassembled WGS sequence"/>
</dbReference>
<keyword evidence="3" id="KW-1185">Reference proteome</keyword>
<sequence length="133" mass="14614">MIKRFLISSAIFILTSFGTTTALHAKAEQKIITSSLANHEITFDGSTRTGFDYKGISDLKIDLHNKGTTTFRFTIKSPEDTVIGSGRLEPGQSMTNLFSFSYADWLPEGEYSISVQNNDGSQGSLHMVATLLE</sequence>
<dbReference type="OrthoDB" id="9768764at2"/>
<dbReference type="RefSeq" id="WP_034634890.1">
    <property type="nucleotide sequence ID" value="NZ_CBCSJC010000002.1"/>
</dbReference>
<keyword evidence="1" id="KW-0732">Signal</keyword>
<comment type="caution">
    <text evidence="2">The sequence shown here is derived from an EMBL/GenBank/DDBJ whole genome shotgun (WGS) entry which is preliminary data.</text>
</comment>
<organism evidence="2 3">
    <name type="scientific">Bacillus manliponensis</name>
    <dbReference type="NCBI Taxonomy" id="574376"/>
    <lineage>
        <taxon>Bacteria</taxon>
        <taxon>Bacillati</taxon>
        <taxon>Bacillota</taxon>
        <taxon>Bacilli</taxon>
        <taxon>Bacillales</taxon>
        <taxon>Bacillaceae</taxon>
        <taxon>Bacillus</taxon>
        <taxon>Bacillus cereus group</taxon>
    </lineage>
</organism>
<dbReference type="EMBL" id="JOTN01000001">
    <property type="protein sequence ID" value="KEK21245.1"/>
    <property type="molecule type" value="Genomic_DNA"/>
</dbReference>
<proteinExistence type="predicted"/>
<feature type="signal peptide" evidence="1">
    <location>
        <begin position="1"/>
        <end position="25"/>
    </location>
</feature>
<evidence type="ECO:0000313" key="3">
    <source>
        <dbReference type="Proteomes" id="UP000027822"/>
    </source>
</evidence>
<name>A0A073K417_9BACI</name>
<protein>
    <submittedName>
        <fullName evidence="2">Uncharacterized protein</fullName>
    </submittedName>
</protein>
<evidence type="ECO:0000313" key="2">
    <source>
        <dbReference type="EMBL" id="KEK21245.1"/>
    </source>
</evidence>
<evidence type="ECO:0000256" key="1">
    <source>
        <dbReference type="SAM" id="SignalP"/>
    </source>
</evidence>
<feature type="chain" id="PRO_5039606204" evidence="1">
    <location>
        <begin position="26"/>
        <end position="133"/>
    </location>
</feature>
<dbReference type="AlphaFoldDB" id="A0A073K417"/>
<reference evidence="2 3" key="1">
    <citation type="submission" date="2014-06" db="EMBL/GenBank/DDBJ databases">
        <title>Draft genome sequence of Bacillus manliponensis JCM 15802 (MCCC 1A00708).</title>
        <authorList>
            <person name="Lai Q."/>
            <person name="Liu Y."/>
            <person name="Shao Z."/>
        </authorList>
    </citation>
    <scope>NUCLEOTIDE SEQUENCE [LARGE SCALE GENOMIC DNA]</scope>
    <source>
        <strain evidence="2 3">JCM 15802</strain>
    </source>
</reference>